<proteinExistence type="predicted"/>
<dbReference type="Proteomes" id="UP000789524">
    <property type="component" value="Unassembled WGS sequence"/>
</dbReference>
<protein>
    <submittedName>
        <fullName evidence="2">(African queen) hypothetical protein</fullName>
    </submittedName>
</protein>
<dbReference type="AlphaFoldDB" id="A0A8J2QJR5"/>
<dbReference type="EMBL" id="CAKASE010000047">
    <property type="protein sequence ID" value="CAG9562202.1"/>
    <property type="molecule type" value="Genomic_DNA"/>
</dbReference>
<gene>
    <name evidence="2" type="ORF">DCHRY22_LOCUS3572</name>
</gene>
<name>A0A8J2QJR5_9NEOP</name>
<sequence>MPRPTYLRSAIDVHIKWKQIQGVGEGTGTCTAISCWRGQRTARPGRLTSPRKKGGRVIALATGDRQRGCSEPTSSRRGPQLVMDDSERPSITKGLIYRIVDNLGGDDRGTLPSEPRLMRPIHRGDYVFLDSDKYLHSIGNDRGGTDHLALRGMNIVCFVMYGPWR</sequence>
<evidence type="ECO:0000256" key="1">
    <source>
        <dbReference type="SAM" id="MobiDB-lite"/>
    </source>
</evidence>
<evidence type="ECO:0000313" key="2">
    <source>
        <dbReference type="EMBL" id="CAG9562202.1"/>
    </source>
</evidence>
<keyword evidence="3" id="KW-1185">Reference proteome</keyword>
<accession>A0A8J2QJR5</accession>
<feature type="region of interest" description="Disordered" evidence="1">
    <location>
        <begin position="64"/>
        <end position="85"/>
    </location>
</feature>
<organism evidence="2 3">
    <name type="scientific">Danaus chrysippus</name>
    <name type="common">African queen</name>
    <dbReference type="NCBI Taxonomy" id="151541"/>
    <lineage>
        <taxon>Eukaryota</taxon>
        <taxon>Metazoa</taxon>
        <taxon>Ecdysozoa</taxon>
        <taxon>Arthropoda</taxon>
        <taxon>Hexapoda</taxon>
        <taxon>Insecta</taxon>
        <taxon>Pterygota</taxon>
        <taxon>Neoptera</taxon>
        <taxon>Endopterygota</taxon>
        <taxon>Lepidoptera</taxon>
        <taxon>Glossata</taxon>
        <taxon>Ditrysia</taxon>
        <taxon>Papilionoidea</taxon>
        <taxon>Nymphalidae</taxon>
        <taxon>Danainae</taxon>
        <taxon>Danaini</taxon>
        <taxon>Danaina</taxon>
        <taxon>Danaus</taxon>
        <taxon>Anosia</taxon>
    </lineage>
</organism>
<comment type="caution">
    <text evidence="2">The sequence shown here is derived from an EMBL/GenBank/DDBJ whole genome shotgun (WGS) entry which is preliminary data.</text>
</comment>
<reference evidence="2" key="1">
    <citation type="submission" date="2021-09" db="EMBL/GenBank/DDBJ databases">
        <authorList>
            <person name="Martin H S."/>
        </authorList>
    </citation>
    <scope>NUCLEOTIDE SEQUENCE</scope>
</reference>
<evidence type="ECO:0000313" key="3">
    <source>
        <dbReference type="Proteomes" id="UP000789524"/>
    </source>
</evidence>